<dbReference type="Proteomes" id="UP000054248">
    <property type="component" value="Unassembled WGS sequence"/>
</dbReference>
<dbReference type="AlphaFoldDB" id="A0A0C3QE05"/>
<feature type="region of interest" description="Disordered" evidence="1">
    <location>
        <begin position="22"/>
        <end position="54"/>
    </location>
</feature>
<dbReference type="EMBL" id="KN823071">
    <property type="protein sequence ID" value="KIO23966.1"/>
    <property type="molecule type" value="Genomic_DNA"/>
</dbReference>
<name>A0A0C3QE05_9AGAM</name>
<protein>
    <submittedName>
        <fullName evidence="2">Uncharacterized protein</fullName>
    </submittedName>
</protein>
<feature type="compositionally biased region" description="Polar residues" evidence="1">
    <location>
        <begin position="40"/>
        <end position="49"/>
    </location>
</feature>
<dbReference type="OrthoDB" id="2387165at2759"/>
<gene>
    <name evidence="2" type="ORF">M407DRAFT_105764</name>
</gene>
<reference evidence="3" key="2">
    <citation type="submission" date="2015-01" db="EMBL/GenBank/DDBJ databases">
        <title>Evolutionary Origins and Diversification of the Mycorrhizal Mutualists.</title>
        <authorList>
            <consortium name="DOE Joint Genome Institute"/>
            <consortium name="Mycorrhizal Genomics Consortium"/>
            <person name="Kohler A."/>
            <person name="Kuo A."/>
            <person name="Nagy L.G."/>
            <person name="Floudas D."/>
            <person name="Copeland A."/>
            <person name="Barry K.W."/>
            <person name="Cichocki N."/>
            <person name="Veneault-Fourrey C."/>
            <person name="LaButti K."/>
            <person name="Lindquist E.A."/>
            <person name="Lipzen A."/>
            <person name="Lundell T."/>
            <person name="Morin E."/>
            <person name="Murat C."/>
            <person name="Riley R."/>
            <person name="Ohm R."/>
            <person name="Sun H."/>
            <person name="Tunlid A."/>
            <person name="Henrissat B."/>
            <person name="Grigoriev I.V."/>
            <person name="Hibbett D.S."/>
            <person name="Martin F."/>
        </authorList>
    </citation>
    <scope>NUCLEOTIDE SEQUENCE [LARGE SCALE GENOMIC DNA]</scope>
    <source>
        <strain evidence="3">MUT 4182</strain>
    </source>
</reference>
<reference evidence="2 3" key="1">
    <citation type="submission" date="2014-04" db="EMBL/GenBank/DDBJ databases">
        <authorList>
            <consortium name="DOE Joint Genome Institute"/>
            <person name="Kuo A."/>
            <person name="Girlanda M."/>
            <person name="Perotto S."/>
            <person name="Kohler A."/>
            <person name="Nagy L.G."/>
            <person name="Floudas D."/>
            <person name="Copeland A."/>
            <person name="Barry K.W."/>
            <person name="Cichocki N."/>
            <person name="Veneault-Fourrey C."/>
            <person name="LaButti K."/>
            <person name="Lindquist E.A."/>
            <person name="Lipzen A."/>
            <person name="Lundell T."/>
            <person name="Morin E."/>
            <person name="Murat C."/>
            <person name="Sun H."/>
            <person name="Tunlid A."/>
            <person name="Henrissat B."/>
            <person name="Grigoriev I.V."/>
            <person name="Hibbett D.S."/>
            <person name="Martin F."/>
            <person name="Nordberg H.P."/>
            <person name="Cantor M.N."/>
            <person name="Hua S.X."/>
        </authorList>
    </citation>
    <scope>NUCLEOTIDE SEQUENCE [LARGE SCALE GENOMIC DNA]</scope>
    <source>
        <strain evidence="2 3">MUT 4182</strain>
    </source>
</reference>
<evidence type="ECO:0000256" key="1">
    <source>
        <dbReference type="SAM" id="MobiDB-lite"/>
    </source>
</evidence>
<sequence>MSLALGSTFDFGNFAFRRSRYYSDERPPTRTSPLPAPVLATQTSSQQGSRPPRVDKFFSGTAVEGRGVRKGPLEEGVLVQCTSSEEGAEGLPEVQSSNPATEEESQQGGDGQHDMIWW</sequence>
<feature type="region of interest" description="Disordered" evidence="1">
    <location>
        <begin position="83"/>
        <end position="118"/>
    </location>
</feature>
<keyword evidence="3" id="KW-1185">Reference proteome</keyword>
<organism evidence="2 3">
    <name type="scientific">Tulasnella calospora MUT 4182</name>
    <dbReference type="NCBI Taxonomy" id="1051891"/>
    <lineage>
        <taxon>Eukaryota</taxon>
        <taxon>Fungi</taxon>
        <taxon>Dikarya</taxon>
        <taxon>Basidiomycota</taxon>
        <taxon>Agaricomycotina</taxon>
        <taxon>Agaricomycetes</taxon>
        <taxon>Cantharellales</taxon>
        <taxon>Tulasnellaceae</taxon>
        <taxon>Tulasnella</taxon>
    </lineage>
</organism>
<dbReference type="HOGENOM" id="CLU_2074865_0_0_1"/>
<evidence type="ECO:0000313" key="2">
    <source>
        <dbReference type="EMBL" id="KIO23966.1"/>
    </source>
</evidence>
<proteinExistence type="predicted"/>
<accession>A0A0C3QE05</accession>
<evidence type="ECO:0000313" key="3">
    <source>
        <dbReference type="Proteomes" id="UP000054248"/>
    </source>
</evidence>